<reference evidence="4 5" key="1">
    <citation type="submission" date="2018-05" db="EMBL/GenBank/DDBJ databases">
        <title>Complete Genome Sequences of Extremely Thermoacidophilic, Metal-Mobilizing Type-Strain Members of the Archaeal Family Sulfolobaceae: Acidianus brierleyi DSM-1651T, Acidianus sulfidivorans DSM-18786T, Metallosphaera hakonensis DSM-7519T, and Metallosphaera prunae DSM-10039T.</title>
        <authorList>
            <person name="Counts J.A."/>
            <person name="Kelly R.M."/>
        </authorList>
    </citation>
    <scope>NUCLEOTIDE SEQUENCE [LARGE SCALE GENOMIC DNA]</scope>
    <source>
        <strain evidence="4 5">DSM 1651</strain>
    </source>
</reference>
<dbReference type="KEGG" id="abri:DFR85_06670"/>
<name>A0A2U9IEF3_9CREN</name>
<dbReference type="InterPro" id="IPR001656">
    <property type="entry name" value="PsdUridine_synth_TruD"/>
</dbReference>
<evidence type="ECO:0000313" key="5">
    <source>
        <dbReference type="Proteomes" id="UP000248044"/>
    </source>
</evidence>
<dbReference type="Gene3D" id="3.30.70.3160">
    <property type="match status" value="1"/>
</dbReference>
<organism evidence="4 5">
    <name type="scientific">Acidianus brierleyi</name>
    <dbReference type="NCBI Taxonomy" id="41673"/>
    <lineage>
        <taxon>Archaea</taxon>
        <taxon>Thermoproteota</taxon>
        <taxon>Thermoprotei</taxon>
        <taxon>Sulfolobales</taxon>
        <taxon>Sulfolobaceae</taxon>
        <taxon>Acidianus</taxon>
    </lineage>
</organism>
<keyword evidence="5" id="KW-1185">Reference proteome</keyword>
<dbReference type="PANTHER" id="PTHR13326">
    <property type="entry name" value="TRNA PSEUDOURIDINE SYNTHASE D"/>
    <property type="match status" value="1"/>
</dbReference>
<dbReference type="GO" id="GO:0001522">
    <property type="term" value="P:pseudouridine synthesis"/>
    <property type="evidence" value="ECO:0007669"/>
    <property type="project" value="InterPro"/>
</dbReference>
<accession>A0A2U9IEF3</accession>
<dbReference type="Pfam" id="PF01142">
    <property type="entry name" value="TruD"/>
    <property type="match status" value="1"/>
</dbReference>
<evidence type="ECO:0000256" key="2">
    <source>
        <dbReference type="ARBA" id="ARBA00023235"/>
    </source>
</evidence>
<evidence type="ECO:0000256" key="1">
    <source>
        <dbReference type="ARBA" id="ARBA00007953"/>
    </source>
</evidence>
<dbReference type="PROSITE" id="PS50984">
    <property type="entry name" value="TRUD"/>
    <property type="match status" value="1"/>
</dbReference>
<dbReference type="Gene3D" id="3.30.2350.20">
    <property type="entry name" value="TruD, catalytic domain"/>
    <property type="match status" value="1"/>
</dbReference>
<dbReference type="Proteomes" id="UP000248044">
    <property type="component" value="Chromosome"/>
</dbReference>
<sequence length="360" mass="42678">MEKLYYNWNKISAKIPRPEGFTVIEEVNYTPVTEWKGDEIGNFAFYLLEKVNRDHFSVINELSRIFHKKVRYLGIKDTNAITFQLIYTDAPSNVKEYNGNNFHVTFLGYYNSKISHTGNIFNIRLISDDEEEIKTRLNIISQNPYLPAYIGYQRFGTKRPITHIVGRYLLKEEWCKAIMYILSMPFYSESDIMRDIRKMIYNNNYEEALRYIPSSFAQEKTLLKNLIRSGNCYEALKSSKIPLYFYVEAYQSYLFNRYLSRKIDELRDIPDKDNFTLTFPLEISKCDDDCIRILDEEGIFEEEFKNNELKFNLKPITRKAFMKIRKLKYENGSITFAIDRGMYATVFLKELLNANPLEIT</sequence>
<proteinExistence type="inferred from homology"/>
<dbReference type="Gene3D" id="1.10.1510.30">
    <property type="match status" value="1"/>
</dbReference>
<gene>
    <name evidence="4" type="ORF">DFR85_06670</name>
</gene>
<dbReference type="OrthoDB" id="1798at2157"/>
<dbReference type="PANTHER" id="PTHR13326:SF21">
    <property type="entry name" value="PSEUDOURIDYLATE SYNTHASE PUS7L"/>
    <property type="match status" value="1"/>
</dbReference>
<dbReference type="InterPro" id="IPR011760">
    <property type="entry name" value="PsdUridine_synth_TruD_insert"/>
</dbReference>
<dbReference type="GO" id="GO:0003723">
    <property type="term" value="F:RNA binding"/>
    <property type="evidence" value="ECO:0007669"/>
    <property type="project" value="InterPro"/>
</dbReference>
<evidence type="ECO:0000313" key="4">
    <source>
        <dbReference type="EMBL" id="AWR94324.1"/>
    </source>
</evidence>
<evidence type="ECO:0000259" key="3">
    <source>
        <dbReference type="PROSITE" id="PS50984"/>
    </source>
</evidence>
<dbReference type="InterPro" id="IPR020103">
    <property type="entry name" value="PsdUridine_synth_cat_dom_sf"/>
</dbReference>
<dbReference type="GO" id="GO:0009982">
    <property type="term" value="F:pseudouridine synthase activity"/>
    <property type="evidence" value="ECO:0007669"/>
    <property type="project" value="InterPro"/>
</dbReference>
<protein>
    <submittedName>
        <fullName evidence="4">Pseudouridine synthase</fullName>
    </submittedName>
</protein>
<dbReference type="EMBL" id="CP029289">
    <property type="protein sequence ID" value="AWR94324.1"/>
    <property type="molecule type" value="Genomic_DNA"/>
</dbReference>
<dbReference type="SUPFAM" id="SSF55120">
    <property type="entry name" value="Pseudouridine synthase"/>
    <property type="match status" value="1"/>
</dbReference>
<comment type="similarity">
    <text evidence="1">Belongs to the pseudouridine synthase TruD family.</text>
</comment>
<keyword evidence="2" id="KW-0413">Isomerase</keyword>
<dbReference type="AlphaFoldDB" id="A0A2U9IEF3"/>
<feature type="domain" description="TRUD" evidence="3">
    <location>
        <begin position="145"/>
        <end position="360"/>
    </location>
</feature>
<dbReference type="InterPro" id="IPR042214">
    <property type="entry name" value="TruD_catalytic"/>
</dbReference>